<dbReference type="CDD" id="cd02966">
    <property type="entry name" value="TlpA_like_family"/>
    <property type="match status" value="1"/>
</dbReference>
<protein>
    <submittedName>
        <fullName evidence="7">Redoxin domain-containing protein</fullName>
    </submittedName>
</protein>
<dbReference type="RefSeq" id="WP_191177029.1">
    <property type="nucleotide sequence ID" value="NZ_JACWMW010000004.1"/>
</dbReference>
<feature type="domain" description="Thioredoxin" evidence="6">
    <location>
        <begin position="360"/>
        <end position="502"/>
    </location>
</feature>
<dbReference type="SUPFAM" id="SSF81901">
    <property type="entry name" value="HCP-like"/>
    <property type="match status" value="1"/>
</dbReference>
<comment type="caution">
    <text evidence="7">The sequence shown here is derived from an EMBL/GenBank/DDBJ whole genome shotgun (WGS) entry which is preliminary data.</text>
</comment>
<dbReference type="PROSITE" id="PS00194">
    <property type="entry name" value="THIOREDOXIN_1"/>
    <property type="match status" value="1"/>
</dbReference>
<dbReference type="Gene3D" id="3.40.30.10">
    <property type="entry name" value="Glutaredoxin"/>
    <property type="match status" value="1"/>
</dbReference>
<accession>A0ABR7X9E1</accession>
<dbReference type="InterPro" id="IPR017937">
    <property type="entry name" value="Thioredoxin_CS"/>
</dbReference>
<evidence type="ECO:0000259" key="6">
    <source>
        <dbReference type="PROSITE" id="PS51352"/>
    </source>
</evidence>
<sequence>MMNNKLKYVVYVVLLITLCSSGLVFAQAPVRTGPASPEEIKKAQTAVEADPNSQSAYKAYIYAMGLNNPLLISQYKVWIKKYPENINIPLAFGTVYYRAEMPQAKEYLLKAAAMEPKNAKVWFMLSADAGMRGQNDLSNEYMKKAALADSSNALYAYGYLTSFKDSDPSKYKQKVFEFVKRFPENERGAQALYWLGEDATDLDERTQYFEDLRKLYPPQKFDWSSSGMIALADIYLQTKPEKAIALINEMGDSQDWKIRKQVAESLIMINKSEQNQNYKDALTELKQVKLPKFNYIDDFIALKKAHLLEKAGYVKTAYDTLAVKFAKLPTDELYAALELYGKKIGKDKKQVDKDIQNIRNNIAVPAYPFELGLYTSNSKLNLNNLKGKVVLLTFWFPGCGPCKEEFPHFQVVIDKFKGENVSYLGINVFPGQDAYVMPFMKNNKYSFIPLRGSTDFAAKYYNVQSEPENFLIDKDGKIVFRNFRINNSNRRTLELMIASLLK</sequence>
<dbReference type="InterPro" id="IPR050553">
    <property type="entry name" value="Thioredoxin_ResA/DsbE_sf"/>
</dbReference>
<dbReference type="EMBL" id="JACWMW010000004">
    <property type="protein sequence ID" value="MBD1387190.1"/>
    <property type="molecule type" value="Genomic_DNA"/>
</dbReference>
<dbReference type="Proteomes" id="UP000618754">
    <property type="component" value="Unassembled WGS sequence"/>
</dbReference>
<organism evidence="7 8">
    <name type="scientific">Mucilaginibacter rigui</name>
    <dbReference type="NCBI Taxonomy" id="534635"/>
    <lineage>
        <taxon>Bacteria</taxon>
        <taxon>Pseudomonadati</taxon>
        <taxon>Bacteroidota</taxon>
        <taxon>Sphingobacteriia</taxon>
        <taxon>Sphingobacteriales</taxon>
        <taxon>Sphingobacteriaceae</taxon>
        <taxon>Mucilaginibacter</taxon>
    </lineage>
</organism>
<evidence type="ECO:0000256" key="4">
    <source>
        <dbReference type="ARBA" id="ARBA00023284"/>
    </source>
</evidence>
<proteinExistence type="predicted"/>
<dbReference type="PROSITE" id="PS51352">
    <property type="entry name" value="THIOREDOXIN_2"/>
    <property type="match status" value="1"/>
</dbReference>
<feature type="signal peptide" evidence="5">
    <location>
        <begin position="1"/>
        <end position="26"/>
    </location>
</feature>
<gene>
    <name evidence="7" type="ORF">IDJ75_18020</name>
</gene>
<keyword evidence="2" id="KW-0201">Cytochrome c-type biogenesis</keyword>
<evidence type="ECO:0000256" key="2">
    <source>
        <dbReference type="ARBA" id="ARBA00022748"/>
    </source>
</evidence>
<reference evidence="7 8" key="1">
    <citation type="submission" date="2020-09" db="EMBL/GenBank/DDBJ databases">
        <title>Novel species of Mucilaginibacter isolated from a glacier on the Tibetan Plateau.</title>
        <authorList>
            <person name="Liu Q."/>
            <person name="Xin Y.-H."/>
        </authorList>
    </citation>
    <scope>NUCLEOTIDE SEQUENCE [LARGE SCALE GENOMIC DNA]</scope>
    <source>
        <strain evidence="7 8">CGMCC 1.13878</strain>
    </source>
</reference>
<dbReference type="Gene3D" id="1.25.40.10">
    <property type="entry name" value="Tetratricopeptide repeat domain"/>
    <property type="match status" value="1"/>
</dbReference>
<dbReference type="InterPro" id="IPR036249">
    <property type="entry name" value="Thioredoxin-like_sf"/>
</dbReference>
<keyword evidence="8" id="KW-1185">Reference proteome</keyword>
<keyword evidence="4" id="KW-0676">Redox-active center</keyword>
<dbReference type="SUPFAM" id="SSF48452">
    <property type="entry name" value="TPR-like"/>
    <property type="match status" value="1"/>
</dbReference>
<evidence type="ECO:0000256" key="3">
    <source>
        <dbReference type="ARBA" id="ARBA00023157"/>
    </source>
</evidence>
<evidence type="ECO:0000313" key="7">
    <source>
        <dbReference type="EMBL" id="MBD1387190.1"/>
    </source>
</evidence>
<dbReference type="SUPFAM" id="SSF52833">
    <property type="entry name" value="Thioredoxin-like"/>
    <property type="match status" value="1"/>
</dbReference>
<evidence type="ECO:0000256" key="5">
    <source>
        <dbReference type="SAM" id="SignalP"/>
    </source>
</evidence>
<dbReference type="Pfam" id="PF00578">
    <property type="entry name" value="AhpC-TSA"/>
    <property type="match status" value="1"/>
</dbReference>
<evidence type="ECO:0000256" key="1">
    <source>
        <dbReference type="ARBA" id="ARBA00004196"/>
    </source>
</evidence>
<evidence type="ECO:0000313" key="8">
    <source>
        <dbReference type="Proteomes" id="UP000618754"/>
    </source>
</evidence>
<name>A0ABR7X9E1_9SPHI</name>
<dbReference type="InterPro" id="IPR013766">
    <property type="entry name" value="Thioredoxin_domain"/>
</dbReference>
<dbReference type="InterPro" id="IPR011990">
    <property type="entry name" value="TPR-like_helical_dom_sf"/>
</dbReference>
<comment type="subcellular location">
    <subcellularLocation>
        <location evidence="1">Cell envelope</location>
    </subcellularLocation>
</comment>
<dbReference type="PANTHER" id="PTHR42852">
    <property type="entry name" value="THIOL:DISULFIDE INTERCHANGE PROTEIN DSBE"/>
    <property type="match status" value="1"/>
</dbReference>
<feature type="chain" id="PRO_5045755396" evidence="5">
    <location>
        <begin position="27"/>
        <end position="502"/>
    </location>
</feature>
<dbReference type="PANTHER" id="PTHR42852:SF6">
    <property type="entry name" value="THIOL:DISULFIDE INTERCHANGE PROTEIN DSBE"/>
    <property type="match status" value="1"/>
</dbReference>
<keyword evidence="5" id="KW-0732">Signal</keyword>
<dbReference type="InterPro" id="IPR000866">
    <property type="entry name" value="AhpC/TSA"/>
</dbReference>
<keyword evidence="3" id="KW-1015">Disulfide bond</keyword>